<dbReference type="InterPro" id="IPR005516">
    <property type="entry name" value="Remorin_C"/>
</dbReference>
<keyword evidence="5" id="KW-1185">Reference proteome</keyword>
<dbReference type="EMBL" id="OZ020105">
    <property type="protein sequence ID" value="CAK9256982.1"/>
    <property type="molecule type" value="Genomic_DNA"/>
</dbReference>
<proteinExistence type="inferred from homology"/>
<dbReference type="PANTHER" id="PTHR31471">
    <property type="entry name" value="OS02G0116800 PROTEIN"/>
    <property type="match status" value="1"/>
</dbReference>
<organism evidence="4 5">
    <name type="scientific">Sphagnum jensenii</name>
    <dbReference type="NCBI Taxonomy" id="128206"/>
    <lineage>
        <taxon>Eukaryota</taxon>
        <taxon>Viridiplantae</taxon>
        <taxon>Streptophyta</taxon>
        <taxon>Embryophyta</taxon>
        <taxon>Bryophyta</taxon>
        <taxon>Sphagnophytina</taxon>
        <taxon>Sphagnopsida</taxon>
        <taxon>Sphagnales</taxon>
        <taxon>Sphagnaceae</taxon>
        <taxon>Sphagnum</taxon>
    </lineage>
</organism>
<protein>
    <recommendedName>
        <fullName evidence="3">Remorin C-terminal domain-containing protein</fullName>
    </recommendedName>
</protein>
<feature type="region of interest" description="Disordered" evidence="2">
    <location>
        <begin position="300"/>
        <end position="341"/>
    </location>
</feature>
<comment type="similarity">
    <text evidence="1">Belongs to the remorin family.</text>
</comment>
<feature type="compositionally biased region" description="Polar residues" evidence="2">
    <location>
        <begin position="314"/>
        <end position="330"/>
    </location>
</feature>
<feature type="region of interest" description="Disordered" evidence="2">
    <location>
        <begin position="443"/>
        <end position="473"/>
    </location>
</feature>
<evidence type="ECO:0000313" key="5">
    <source>
        <dbReference type="Proteomes" id="UP001497444"/>
    </source>
</evidence>
<gene>
    <name evidence="4" type="ORF">CSSPJE1EN1_LOCUS2460</name>
</gene>
<accession>A0ABP0VS38</accession>
<evidence type="ECO:0000313" key="4">
    <source>
        <dbReference type="EMBL" id="CAK9256982.1"/>
    </source>
</evidence>
<dbReference type="PANTHER" id="PTHR31471:SF1">
    <property type="entry name" value="OS12G0613600 PROTEIN"/>
    <property type="match status" value="1"/>
</dbReference>
<dbReference type="Pfam" id="PF03763">
    <property type="entry name" value="Remorin_C"/>
    <property type="match status" value="1"/>
</dbReference>
<feature type="region of interest" description="Disordered" evidence="2">
    <location>
        <begin position="241"/>
        <end position="269"/>
    </location>
</feature>
<sequence>MITPQSAAAGCKVVKTSEEPAWEQRELPSAPGTHQQRSTTVPYRSLIYDANLGCLRFSRHSAGGGPGGGGARGTAAAADYCISAGSPQHGAENFRRLLLPESIYSSSSLASCRQQRNKARHQYHNDDADECSDVQDSGDSSPTCVIGNAAMLCSSSTSPSLSSLSKATSIDMDHHPQAASDVYSVEVKELISKNCSTGASLLHLDQGGRNDHEPVFYSPSRNEMLLLKQQGRGNKKLLGLMDTPGKPGVKGGGFGKRLESKETSSSSSNWASVHNTLHLVDATAANEVAFVTKNSLALRDTHSSKEAQTMPFKSIQSPSMMDQKSSSAAESENWKKKTGASTGMIVSAAGSQPSTQQQPGSVLNGSGSIFSFNSTHSARATADAAAAAAEGYDYDSKFEKDSSSASFDFNRASGAHRAVTAAVGPLLKPTPSKWDDAQKWLSASDQAPGNATAKPISKCKSGPMQQQQGGGGATIVSTKKVTFSNLGAAVRQSATPNGGGGGAATTHLSKPTNAVAENCGGRDAPSSSAPSVELIEGSVAAAAAGTAMSRGGGAVDRYPLNDLYEGSSSRSSPDASDKSLKPARLRTAKPTSESATEADYPGAAADSSSSLAVNTRGGGGGGGADVVVSTRDMGTEMTPIASVDPSRTATPLRATTPNLGSPINSRPSSPDTRRSTTTTTTPSSSSSCTTTTSSSTSSSSSSSKVLSSKELQAKTRQEILALGTQLGKANIAAWATKEEEEADAAKALKTSMELEEVRKSLHSSRAAAWEEAEQAKYAARYKREEAKIQAWENHEKAKAEAEMRRIEVKVERMWSHANEKLMNKLAAAHRQAEDLRAAAEARKSEQIAKAASRAEYIRGTGKMPTSFFARFCQ</sequence>
<evidence type="ECO:0000256" key="1">
    <source>
        <dbReference type="ARBA" id="ARBA00005711"/>
    </source>
</evidence>
<name>A0ABP0VS38_9BRYO</name>
<reference evidence="4" key="1">
    <citation type="submission" date="2024-02" db="EMBL/GenBank/DDBJ databases">
        <authorList>
            <consortium name="ELIXIR-Norway"/>
            <consortium name="Elixir Norway"/>
        </authorList>
    </citation>
    <scope>NUCLEOTIDE SEQUENCE</scope>
</reference>
<evidence type="ECO:0000256" key="2">
    <source>
        <dbReference type="SAM" id="MobiDB-lite"/>
    </source>
</evidence>
<evidence type="ECO:0000259" key="3">
    <source>
        <dbReference type="Pfam" id="PF03763"/>
    </source>
</evidence>
<feature type="domain" description="Remorin C-terminal" evidence="3">
    <location>
        <begin position="763"/>
        <end position="865"/>
    </location>
</feature>
<feature type="region of interest" description="Disordered" evidence="2">
    <location>
        <begin position="564"/>
        <end position="706"/>
    </location>
</feature>
<dbReference type="Proteomes" id="UP001497444">
    <property type="component" value="Chromosome 10"/>
</dbReference>
<feature type="compositionally biased region" description="Polar residues" evidence="2">
    <location>
        <begin position="645"/>
        <end position="664"/>
    </location>
</feature>
<feature type="region of interest" description="Disordered" evidence="2">
    <location>
        <begin position="18"/>
        <end position="38"/>
    </location>
</feature>
<feature type="compositionally biased region" description="Low complexity" evidence="2">
    <location>
        <begin position="665"/>
        <end position="703"/>
    </location>
</feature>